<sequence>MDPPPPPATTPPENTPGNANTSGSEKRKNKRKRKRSAPSSANASGTSTPKVMINIEDGKEEEGRGGNGNGNGNGNGKKEEHSGKEGRSSGEARASGSTSTSTKDVANGQSSFADEDDFIPLGVVSSDDEDADEERGARDLKGKGKAVTGTEGSSKSKGKERATDGEDGEERDEGERDRKLSRRERARERNRKRSRSRSRSRSRDREREREWDRGKRSRREDDRERDRVRDSKPSQYGLVFDFDDLYVKRHAYDYGPTNKAPWIRGLNLESCKNVAEMMHKEVEAFVKWISPTPVEDEIRGLIVKQIAVTVQSKFPDASVLPFGSYETKLYLPMGDIDLVILSESMAYSNKVSVLHTLANTLKRAGITSRVTVIAKARVPIVKFVTTHGRFNVDISINQENGLVSGNIINGFLRHLHNPTSNTPEFDANGNPKTSLALRSLVLITKAFLAQRSMNEVYTGGLGSYSIMHPKIRRGEIDPDQNLGVLVMEFFELYGCFFNYDEVGISVRAGGTYFSKRQRGWFDYQKRGLLSIEDPADPSNDISKGSYGFQKVRTALAGAHSILTATAYLRAGIINSRRSGQSVNLRGYHDPEDLSILATVMGITQETLNHRRLVQELYDRRVLHSILNVDPAPPPSMSFSKPQSSKSNGSSAHNNSNSNSKPNGKELRIQGAAKRSTSNSKSEPIVNFIDSEEEDDYQYHHHHRSDDEEEEEGRYDIRQPPRKRQRTGKQQVDYHTVYVTSGDEDDDDLYDSDEEGVVELEEGEEKEGQGAKRRKSLGDGDRDPIVEREKQDKKRSYWLSKGIGPWLGGDVVGEDSD</sequence>
<dbReference type="GO" id="GO:0031123">
    <property type="term" value="P:RNA 3'-end processing"/>
    <property type="evidence" value="ECO:0007669"/>
    <property type="project" value="TreeGrafter"/>
</dbReference>
<comment type="similarity">
    <text evidence="1">Belongs to the DNA polymerase type-B-like family.</text>
</comment>
<dbReference type="InterPro" id="IPR054708">
    <property type="entry name" value="MTPAP-like_central"/>
</dbReference>
<feature type="compositionally biased region" description="Low complexity" evidence="5">
    <location>
        <begin position="91"/>
        <end position="102"/>
    </location>
</feature>
<dbReference type="RefSeq" id="XP_002911796.1">
    <property type="nucleotide sequence ID" value="XM_002911750.1"/>
</dbReference>
<feature type="compositionally biased region" description="Gly residues" evidence="5">
    <location>
        <begin position="65"/>
        <end position="75"/>
    </location>
</feature>
<dbReference type="STRING" id="240176.D6RKJ3"/>
<feature type="compositionally biased region" description="Basic and acidic residues" evidence="5">
    <location>
        <begin position="76"/>
        <end position="90"/>
    </location>
</feature>
<keyword evidence="4" id="KW-0460">Magnesium</keyword>
<dbReference type="PANTHER" id="PTHR23092">
    <property type="entry name" value="POLY(A) RNA POLYMERASE"/>
    <property type="match status" value="1"/>
</dbReference>
<dbReference type="GO" id="GO:0005730">
    <property type="term" value="C:nucleolus"/>
    <property type="evidence" value="ECO:0007669"/>
    <property type="project" value="TreeGrafter"/>
</dbReference>
<dbReference type="KEGG" id="cci:CC1G_13831"/>
<dbReference type="VEuPathDB" id="FungiDB:CC1G_13831"/>
<feature type="region of interest" description="Disordered" evidence="5">
    <location>
        <begin position="628"/>
        <end position="793"/>
    </location>
</feature>
<feature type="compositionally biased region" description="Acidic residues" evidence="5">
    <location>
        <begin position="741"/>
        <end position="764"/>
    </location>
</feature>
<keyword evidence="9" id="KW-1185">Reference proteome</keyword>
<comment type="caution">
    <text evidence="8">The sequence shown here is derived from an EMBL/GenBank/DDBJ whole genome shotgun (WGS) entry which is preliminary data.</text>
</comment>
<feature type="compositionally biased region" description="Basic residues" evidence="5">
    <location>
        <begin position="188"/>
        <end position="200"/>
    </location>
</feature>
<feature type="compositionally biased region" description="Low complexity" evidence="5">
    <location>
        <begin position="636"/>
        <end position="661"/>
    </location>
</feature>
<dbReference type="GO" id="GO:0043634">
    <property type="term" value="P:polyadenylation-dependent ncRNA catabolic process"/>
    <property type="evidence" value="ECO:0007669"/>
    <property type="project" value="TreeGrafter"/>
</dbReference>
<dbReference type="OMA" id="RERETYT"/>
<dbReference type="SUPFAM" id="SSF81631">
    <property type="entry name" value="PAP/OAS1 substrate-binding domain"/>
    <property type="match status" value="1"/>
</dbReference>
<dbReference type="GO" id="GO:1990817">
    <property type="term" value="F:poly(A) RNA polymerase activity"/>
    <property type="evidence" value="ECO:0007669"/>
    <property type="project" value="UniProtKB-EC"/>
</dbReference>
<dbReference type="Gene3D" id="1.10.1410.10">
    <property type="match status" value="1"/>
</dbReference>
<dbReference type="SUPFAM" id="SSF81301">
    <property type="entry name" value="Nucleotidyltransferase"/>
    <property type="match status" value="1"/>
</dbReference>
<dbReference type="GO" id="GO:0010605">
    <property type="term" value="P:negative regulation of macromolecule metabolic process"/>
    <property type="evidence" value="ECO:0007669"/>
    <property type="project" value="UniProtKB-ARBA"/>
</dbReference>
<dbReference type="EMBL" id="AACS02000002">
    <property type="protein sequence ID" value="EFI28302.1"/>
    <property type="molecule type" value="Genomic_DNA"/>
</dbReference>
<dbReference type="Gene3D" id="3.30.460.10">
    <property type="entry name" value="Beta Polymerase, domain 2"/>
    <property type="match status" value="1"/>
</dbReference>
<feature type="compositionally biased region" description="Basic residues" evidence="5">
    <location>
        <begin position="27"/>
        <end position="36"/>
    </location>
</feature>
<feature type="compositionally biased region" description="Pro residues" evidence="5">
    <location>
        <begin position="1"/>
        <end position="14"/>
    </location>
</feature>
<keyword evidence="3" id="KW-0479">Metal-binding</keyword>
<dbReference type="CDD" id="cd05402">
    <property type="entry name" value="NT_PAP_TUTase"/>
    <property type="match status" value="1"/>
</dbReference>
<dbReference type="GO" id="GO:0031499">
    <property type="term" value="C:TRAMP complex"/>
    <property type="evidence" value="ECO:0007669"/>
    <property type="project" value="TreeGrafter"/>
</dbReference>
<evidence type="ECO:0000256" key="4">
    <source>
        <dbReference type="ARBA" id="ARBA00022842"/>
    </source>
</evidence>
<feature type="domain" description="Poly(A) RNA polymerase mitochondrial-like central palm" evidence="7">
    <location>
        <begin position="279"/>
        <end position="409"/>
    </location>
</feature>
<evidence type="ECO:0000259" key="6">
    <source>
        <dbReference type="Pfam" id="PF03828"/>
    </source>
</evidence>
<evidence type="ECO:0000256" key="1">
    <source>
        <dbReference type="ARBA" id="ARBA00008593"/>
    </source>
</evidence>
<feature type="domain" description="PAP-associated" evidence="6">
    <location>
        <begin position="481"/>
        <end position="539"/>
    </location>
</feature>
<reference evidence="8 9" key="1">
    <citation type="journal article" date="2010" name="Proc. Natl. Acad. Sci. U.S.A.">
        <title>Insights into evolution of multicellular fungi from the assembled chromosomes of the mushroom Coprinopsis cinerea (Coprinus cinereus).</title>
        <authorList>
            <person name="Stajich J.E."/>
            <person name="Wilke S.K."/>
            <person name="Ahren D."/>
            <person name="Au C.H."/>
            <person name="Birren B.W."/>
            <person name="Borodovsky M."/>
            <person name="Burns C."/>
            <person name="Canback B."/>
            <person name="Casselton L.A."/>
            <person name="Cheng C.K."/>
            <person name="Deng J."/>
            <person name="Dietrich F.S."/>
            <person name="Fargo D.C."/>
            <person name="Farman M.L."/>
            <person name="Gathman A.C."/>
            <person name="Goldberg J."/>
            <person name="Guigo R."/>
            <person name="Hoegger P.J."/>
            <person name="Hooker J.B."/>
            <person name="Huggins A."/>
            <person name="James T.Y."/>
            <person name="Kamada T."/>
            <person name="Kilaru S."/>
            <person name="Kodira C."/>
            <person name="Kues U."/>
            <person name="Kupfer D."/>
            <person name="Kwan H.S."/>
            <person name="Lomsadze A."/>
            <person name="Li W."/>
            <person name="Lilly W.W."/>
            <person name="Ma L.J."/>
            <person name="Mackey A.J."/>
            <person name="Manning G."/>
            <person name="Martin F."/>
            <person name="Muraguchi H."/>
            <person name="Natvig D.O."/>
            <person name="Palmerini H."/>
            <person name="Ramesh M.A."/>
            <person name="Rehmeyer C.J."/>
            <person name="Roe B.A."/>
            <person name="Shenoy N."/>
            <person name="Stanke M."/>
            <person name="Ter-Hovhannisyan V."/>
            <person name="Tunlid A."/>
            <person name="Velagapudi R."/>
            <person name="Vision T.J."/>
            <person name="Zeng Q."/>
            <person name="Zolan M.E."/>
            <person name="Pukkila P.J."/>
        </authorList>
    </citation>
    <scope>NUCLEOTIDE SEQUENCE [LARGE SCALE GENOMIC DNA]</scope>
    <source>
        <strain evidence="9">Okayama-7 / 130 / ATCC MYA-4618 / FGSC 9003</strain>
    </source>
</reference>
<dbReference type="InterPro" id="IPR045862">
    <property type="entry name" value="Trf4-like"/>
</dbReference>
<feature type="compositionally biased region" description="Basic and acidic residues" evidence="5">
    <location>
        <begin position="173"/>
        <end position="187"/>
    </location>
</feature>
<dbReference type="eggNOG" id="KOG1906">
    <property type="taxonomic scope" value="Eukaryota"/>
</dbReference>
<dbReference type="InterPro" id="IPR002058">
    <property type="entry name" value="PAP_assoc"/>
</dbReference>
<dbReference type="HOGENOM" id="CLU_013572_4_0_1"/>
<evidence type="ECO:0000256" key="5">
    <source>
        <dbReference type="SAM" id="MobiDB-lite"/>
    </source>
</evidence>
<dbReference type="InParanoid" id="D6RKJ3"/>
<accession>D6RKJ3</accession>
<feature type="compositionally biased region" description="Polar residues" evidence="5">
    <location>
        <begin position="103"/>
        <end position="112"/>
    </location>
</feature>
<dbReference type="OrthoDB" id="273917at2759"/>
<evidence type="ECO:0000313" key="8">
    <source>
        <dbReference type="EMBL" id="EFI28302.1"/>
    </source>
</evidence>
<dbReference type="PANTHER" id="PTHR23092:SF15">
    <property type="entry name" value="INACTIVE NON-CANONICAL POLY(A) RNA POLYMERASE PROTEIN TRF4-2-RELATED"/>
    <property type="match status" value="1"/>
</dbReference>
<dbReference type="InterPro" id="IPR043519">
    <property type="entry name" value="NT_sf"/>
</dbReference>
<dbReference type="GeneID" id="6010294"/>
<gene>
    <name evidence="8" type="ORF">CC1G_13831</name>
</gene>
<dbReference type="GO" id="GO:0003729">
    <property type="term" value="F:mRNA binding"/>
    <property type="evidence" value="ECO:0007669"/>
    <property type="project" value="TreeGrafter"/>
</dbReference>
<evidence type="ECO:0000313" key="9">
    <source>
        <dbReference type="Proteomes" id="UP000001861"/>
    </source>
</evidence>
<feature type="compositionally biased region" description="Basic and acidic residues" evidence="5">
    <location>
        <begin position="201"/>
        <end position="230"/>
    </location>
</feature>
<evidence type="ECO:0000259" key="7">
    <source>
        <dbReference type="Pfam" id="PF22600"/>
    </source>
</evidence>
<dbReference type="GO" id="GO:0046872">
    <property type="term" value="F:metal ion binding"/>
    <property type="evidence" value="ECO:0007669"/>
    <property type="project" value="UniProtKB-KW"/>
</dbReference>
<dbReference type="Pfam" id="PF03828">
    <property type="entry name" value="PAP_assoc"/>
    <property type="match status" value="1"/>
</dbReference>
<dbReference type="Proteomes" id="UP000001861">
    <property type="component" value="Unassembled WGS sequence"/>
</dbReference>
<organism evidence="8 9">
    <name type="scientific">Coprinopsis cinerea (strain Okayama-7 / 130 / ATCC MYA-4618 / FGSC 9003)</name>
    <name type="common">Inky cap fungus</name>
    <name type="synonym">Hormographiella aspergillata</name>
    <dbReference type="NCBI Taxonomy" id="240176"/>
    <lineage>
        <taxon>Eukaryota</taxon>
        <taxon>Fungi</taxon>
        <taxon>Dikarya</taxon>
        <taxon>Basidiomycota</taxon>
        <taxon>Agaricomycotina</taxon>
        <taxon>Agaricomycetes</taxon>
        <taxon>Agaricomycetidae</taxon>
        <taxon>Agaricales</taxon>
        <taxon>Agaricineae</taxon>
        <taxon>Psathyrellaceae</taxon>
        <taxon>Coprinopsis</taxon>
    </lineage>
</organism>
<name>D6RKJ3_COPC7</name>
<feature type="compositionally biased region" description="Basic and acidic residues" evidence="5">
    <location>
        <begin position="765"/>
        <end position="793"/>
    </location>
</feature>
<dbReference type="AlphaFoldDB" id="D6RKJ3"/>
<dbReference type="Pfam" id="PF22600">
    <property type="entry name" value="MTPAP-like_central"/>
    <property type="match status" value="1"/>
</dbReference>
<feature type="region of interest" description="Disordered" evidence="5">
    <location>
        <begin position="1"/>
        <end position="230"/>
    </location>
</feature>
<evidence type="ECO:0000256" key="3">
    <source>
        <dbReference type="ARBA" id="ARBA00022723"/>
    </source>
</evidence>
<proteinExistence type="inferred from homology"/>
<evidence type="ECO:0000256" key="2">
    <source>
        <dbReference type="ARBA" id="ARBA00012388"/>
    </source>
</evidence>
<protein>
    <recommendedName>
        <fullName evidence="2">polynucleotide adenylyltransferase</fullName>
        <ecNumber evidence="2">2.7.7.19</ecNumber>
    </recommendedName>
</protein>
<dbReference type="EC" id="2.7.7.19" evidence="2"/>